<evidence type="ECO:0008006" key="4">
    <source>
        <dbReference type="Google" id="ProtNLM"/>
    </source>
</evidence>
<name>A0A1S9PGN4_9SPHI</name>
<evidence type="ECO:0000313" key="2">
    <source>
        <dbReference type="EMBL" id="OOQ60122.1"/>
    </source>
</evidence>
<accession>A0A1S9PGN4</accession>
<dbReference type="EMBL" id="MBTF01000009">
    <property type="protein sequence ID" value="OOQ60122.1"/>
    <property type="molecule type" value="Genomic_DNA"/>
</dbReference>
<keyword evidence="1" id="KW-0812">Transmembrane</keyword>
<organism evidence="2 3">
    <name type="scientific">Mucilaginibacter pedocola</name>
    <dbReference type="NCBI Taxonomy" id="1792845"/>
    <lineage>
        <taxon>Bacteria</taxon>
        <taxon>Pseudomonadati</taxon>
        <taxon>Bacteroidota</taxon>
        <taxon>Sphingobacteriia</taxon>
        <taxon>Sphingobacteriales</taxon>
        <taxon>Sphingobacteriaceae</taxon>
        <taxon>Mucilaginibacter</taxon>
    </lineage>
</organism>
<dbReference type="SUPFAM" id="SSF48452">
    <property type="entry name" value="TPR-like"/>
    <property type="match status" value="1"/>
</dbReference>
<keyword evidence="1" id="KW-1133">Transmembrane helix</keyword>
<dbReference type="Proteomes" id="UP000189739">
    <property type="component" value="Unassembled WGS sequence"/>
</dbReference>
<dbReference type="InterPro" id="IPR011990">
    <property type="entry name" value="TPR-like_helical_dom_sf"/>
</dbReference>
<evidence type="ECO:0000313" key="3">
    <source>
        <dbReference type="Proteomes" id="UP000189739"/>
    </source>
</evidence>
<dbReference type="AlphaFoldDB" id="A0A1S9PGN4"/>
<feature type="transmembrane region" description="Helical" evidence="1">
    <location>
        <begin position="12"/>
        <end position="30"/>
    </location>
</feature>
<dbReference type="Gene3D" id="1.25.40.10">
    <property type="entry name" value="Tetratricopeptide repeat domain"/>
    <property type="match status" value="1"/>
</dbReference>
<keyword evidence="3" id="KW-1185">Reference proteome</keyword>
<keyword evidence="1" id="KW-0472">Membrane</keyword>
<reference evidence="2 3" key="1">
    <citation type="submission" date="2016-07" db="EMBL/GenBank/DDBJ databases">
        <title>Genomic analysis of zinc-resistant bacterium Mucilaginibacter pedocola TBZ30.</title>
        <authorList>
            <person name="Huang J."/>
            <person name="Tang J."/>
        </authorList>
    </citation>
    <scope>NUCLEOTIDE SEQUENCE [LARGE SCALE GENOMIC DNA]</scope>
    <source>
        <strain evidence="2 3">TBZ30</strain>
    </source>
</reference>
<evidence type="ECO:0000256" key="1">
    <source>
        <dbReference type="SAM" id="Phobius"/>
    </source>
</evidence>
<proteinExistence type="predicted"/>
<gene>
    <name evidence="2" type="ORF">BC343_26750</name>
</gene>
<dbReference type="STRING" id="1792845.BC343_26750"/>
<sequence>MAAAPTLRTQRIWYYMIPQILLLVTLFYLFDTEDEIAGIIWAILVYYIIIYAVRTLVAKAHRKAINDLRKGNYEAAIGGFKKSVAFFTKNAWVDKYRFITLLSASKLTYREMGLCNIGFCLTQTNRGSEAKDVYRDVLHQYPENEIAITALRMLESV</sequence>
<comment type="caution">
    <text evidence="2">The sequence shown here is derived from an EMBL/GenBank/DDBJ whole genome shotgun (WGS) entry which is preliminary data.</text>
</comment>
<protein>
    <recommendedName>
        <fullName evidence="4">Outer membrane lipoprotein BamD-like domain-containing protein</fullName>
    </recommendedName>
</protein>
<feature type="transmembrane region" description="Helical" evidence="1">
    <location>
        <begin position="36"/>
        <end position="53"/>
    </location>
</feature>